<dbReference type="EMBL" id="CP157743">
    <property type="protein sequence ID" value="XBS21131.1"/>
    <property type="molecule type" value="Genomic_DNA"/>
</dbReference>
<comment type="catalytic activity">
    <reaction evidence="10 11">
        <text>L-threonyl-[protein] + FAD = FMN-L-threonyl-[protein] + AMP + H(+)</text>
        <dbReference type="Rhea" id="RHEA:36847"/>
        <dbReference type="Rhea" id="RHEA-COMP:11060"/>
        <dbReference type="Rhea" id="RHEA-COMP:11061"/>
        <dbReference type="ChEBI" id="CHEBI:15378"/>
        <dbReference type="ChEBI" id="CHEBI:30013"/>
        <dbReference type="ChEBI" id="CHEBI:57692"/>
        <dbReference type="ChEBI" id="CHEBI:74257"/>
        <dbReference type="ChEBI" id="CHEBI:456215"/>
        <dbReference type="EC" id="2.7.1.180"/>
    </reaction>
</comment>
<dbReference type="AlphaFoldDB" id="A0AAU7NWY2"/>
<evidence type="ECO:0000256" key="7">
    <source>
        <dbReference type="ARBA" id="ARBA00022827"/>
    </source>
</evidence>
<dbReference type="InterPro" id="IPR003374">
    <property type="entry name" value="ApbE-like_sf"/>
</dbReference>
<evidence type="ECO:0000256" key="9">
    <source>
        <dbReference type="ARBA" id="ARBA00031306"/>
    </source>
</evidence>
<dbReference type="KEGG" id="mech:Q9L42_003145"/>
<gene>
    <name evidence="13" type="ORF">Q9L42_003145</name>
</gene>
<dbReference type="EC" id="2.7.1.180" evidence="2 11"/>
<dbReference type="Gene3D" id="3.10.520.10">
    <property type="entry name" value="ApbE-like domains"/>
    <property type="match status" value="1"/>
</dbReference>
<evidence type="ECO:0000256" key="12">
    <source>
        <dbReference type="PIRSR" id="PIRSR006268-2"/>
    </source>
</evidence>
<dbReference type="InterPro" id="IPR024932">
    <property type="entry name" value="ApbE"/>
</dbReference>
<keyword evidence="6 11" id="KW-0479">Metal-binding</keyword>
<comment type="cofactor">
    <cofactor evidence="12">
        <name>Mg(2+)</name>
        <dbReference type="ChEBI" id="CHEBI:18420"/>
    </cofactor>
    <cofactor evidence="12">
        <name>Mn(2+)</name>
        <dbReference type="ChEBI" id="CHEBI:29035"/>
    </cofactor>
    <text evidence="12">Magnesium. Can also use manganese.</text>
</comment>
<evidence type="ECO:0000313" key="14">
    <source>
        <dbReference type="Proteomes" id="UP001225378"/>
    </source>
</evidence>
<keyword evidence="4 11" id="KW-0285">Flavoprotein</keyword>
<comment type="similarity">
    <text evidence="1 11">Belongs to the ApbE family.</text>
</comment>
<evidence type="ECO:0000256" key="5">
    <source>
        <dbReference type="ARBA" id="ARBA00022679"/>
    </source>
</evidence>
<evidence type="ECO:0000256" key="4">
    <source>
        <dbReference type="ARBA" id="ARBA00022630"/>
    </source>
</evidence>
<keyword evidence="8 11" id="KW-0460">Magnesium</keyword>
<dbReference type="Proteomes" id="UP001225378">
    <property type="component" value="Chromosome"/>
</dbReference>
<evidence type="ECO:0000256" key="3">
    <source>
        <dbReference type="ARBA" id="ARBA00016337"/>
    </source>
</evidence>
<organism evidence="13 14">
    <name type="scientific">Methylomarinum roseum</name>
    <dbReference type="NCBI Taxonomy" id="3067653"/>
    <lineage>
        <taxon>Bacteria</taxon>
        <taxon>Pseudomonadati</taxon>
        <taxon>Pseudomonadota</taxon>
        <taxon>Gammaproteobacteria</taxon>
        <taxon>Methylococcales</taxon>
        <taxon>Methylococcaceae</taxon>
        <taxon>Methylomarinum</taxon>
    </lineage>
</organism>
<accession>A0AAU7NWY2</accession>
<evidence type="ECO:0000256" key="6">
    <source>
        <dbReference type="ARBA" id="ARBA00022723"/>
    </source>
</evidence>
<keyword evidence="5 11" id="KW-0808">Transferase</keyword>
<protein>
    <recommendedName>
        <fullName evidence="3 11">FAD:protein FMN transferase</fullName>
        <ecNumber evidence="2 11">2.7.1.180</ecNumber>
    </recommendedName>
    <alternativeName>
        <fullName evidence="9 11">Flavin transferase</fullName>
    </alternativeName>
</protein>
<evidence type="ECO:0000256" key="10">
    <source>
        <dbReference type="ARBA" id="ARBA00048540"/>
    </source>
</evidence>
<feature type="binding site" evidence="12">
    <location>
        <position position="270"/>
    </location>
    <ligand>
        <name>Mg(2+)</name>
        <dbReference type="ChEBI" id="CHEBI:18420"/>
    </ligand>
</feature>
<reference evidence="13 14" key="1">
    <citation type="journal article" date="2024" name="Microbiology">
        <title>Methylomarinum rosea sp. nov., a novel halophilic methanotrophic bacterium from the hypersaline Lake Elton.</title>
        <authorList>
            <person name="Suleimanov R.Z."/>
            <person name="Oshkin I.Y."/>
            <person name="Danilova O.V."/>
            <person name="Suzina N.E."/>
            <person name="Dedysh S.N."/>
        </authorList>
    </citation>
    <scope>NUCLEOTIDE SEQUENCE [LARGE SCALE GENOMIC DNA]</scope>
    <source>
        <strain evidence="13 14">Ch1-1</strain>
    </source>
</reference>
<dbReference type="PANTHER" id="PTHR30040">
    <property type="entry name" value="THIAMINE BIOSYNTHESIS LIPOPROTEIN APBE"/>
    <property type="match status" value="1"/>
</dbReference>
<dbReference type="SUPFAM" id="SSF143631">
    <property type="entry name" value="ApbE-like"/>
    <property type="match status" value="1"/>
</dbReference>
<dbReference type="RefSeq" id="WP_349431871.1">
    <property type="nucleotide sequence ID" value="NZ_CP157743.1"/>
</dbReference>
<dbReference type="GO" id="GO:0046872">
    <property type="term" value="F:metal ion binding"/>
    <property type="evidence" value="ECO:0007669"/>
    <property type="project" value="UniProtKB-UniRule"/>
</dbReference>
<evidence type="ECO:0000313" key="13">
    <source>
        <dbReference type="EMBL" id="XBS21131.1"/>
    </source>
</evidence>
<keyword evidence="14" id="KW-1185">Reference proteome</keyword>
<dbReference type="Pfam" id="PF02424">
    <property type="entry name" value="ApbE"/>
    <property type="match status" value="1"/>
</dbReference>
<name>A0AAU7NWY2_9GAMM</name>
<evidence type="ECO:0000256" key="8">
    <source>
        <dbReference type="ARBA" id="ARBA00022842"/>
    </source>
</evidence>
<keyword evidence="7 11" id="KW-0274">FAD</keyword>
<evidence type="ECO:0000256" key="11">
    <source>
        <dbReference type="PIRNR" id="PIRNR006268"/>
    </source>
</evidence>
<dbReference type="GO" id="GO:0016740">
    <property type="term" value="F:transferase activity"/>
    <property type="evidence" value="ECO:0007669"/>
    <property type="project" value="UniProtKB-UniRule"/>
</dbReference>
<feature type="binding site" evidence="12">
    <location>
        <position position="154"/>
    </location>
    <ligand>
        <name>Mg(2+)</name>
        <dbReference type="ChEBI" id="CHEBI:18420"/>
    </ligand>
</feature>
<proteinExistence type="inferred from homology"/>
<sequence>MSEKNSMFDYFVVPFNAMGSRCEIKLYAHEPKHAQRVAAQAIQTVKRLERRYSRYLDDNRLSAINRAAKAGASIEVDEETAGLLNYAEACYLNSDGLFDISSGILRVAWDFGSAGLPEQSRIEALLPRIGWDKLSWRAPLLSFSRPGMELDFGGIVKEYAADQCAVICQQAGIGHGLINLGGDIRIIGPHPDGSPWSVGIRHPRDKNRHYSHIRLESGAVSSSGDYERCIRIGDRYYSHILDPRSGWPVSGLASVTVIAEHCLVAGSLSTIAMLKATAGESWLRENAVRALWVDINGNCGESP</sequence>
<dbReference type="PIRSF" id="PIRSF006268">
    <property type="entry name" value="ApbE"/>
    <property type="match status" value="1"/>
</dbReference>
<dbReference type="PANTHER" id="PTHR30040:SF2">
    <property type="entry name" value="FAD:PROTEIN FMN TRANSFERASE"/>
    <property type="match status" value="1"/>
</dbReference>
<evidence type="ECO:0000256" key="2">
    <source>
        <dbReference type="ARBA" id="ARBA00011955"/>
    </source>
</evidence>
<evidence type="ECO:0000256" key="1">
    <source>
        <dbReference type="ARBA" id="ARBA00008282"/>
    </source>
</evidence>